<dbReference type="SUPFAM" id="SSF51110">
    <property type="entry name" value="alpha-D-mannose-specific plant lectins"/>
    <property type="match status" value="1"/>
</dbReference>
<reference evidence="2" key="2">
    <citation type="submission" date="2023-05" db="EMBL/GenBank/DDBJ databases">
        <authorList>
            <person name="Schelkunov M.I."/>
        </authorList>
    </citation>
    <scope>NUCLEOTIDE SEQUENCE</scope>
    <source>
        <strain evidence="2">Hsosn_3</strain>
        <tissue evidence="2">Leaf</tissue>
    </source>
</reference>
<dbReference type="PANTHER" id="PTHR47976">
    <property type="entry name" value="G-TYPE LECTIN S-RECEPTOR-LIKE SERINE/THREONINE-PROTEIN KINASE SD2-5"/>
    <property type="match status" value="1"/>
</dbReference>
<dbReference type="Gene3D" id="2.90.10.10">
    <property type="entry name" value="Bulb-type lectin domain"/>
    <property type="match status" value="1"/>
</dbReference>
<evidence type="ECO:0000256" key="1">
    <source>
        <dbReference type="ARBA" id="ARBA00022729"/>
    </source>
</evidence>
<evidence type="ECO:0000313" key="3">
    <source>
        <dbReference type="Proteomes" id="UP001237642"/>
    </source>
</evidence>
<evidence type="ECO:0008006" key="4">
    <source>
        <dbReference type="Google" id="ProtNLM"/>
    </source>
</evidence>
<keyword evidence="3" id="KW-1185">Reference proteome</keyword>
<keyword evidence="1" id="KW-0732">Signal</keyword>
<dbReference type="InterPro" id="IPR051343">
    <property type="entry name" value="G-type_lectin_kinases/EP1-like"/>
</dbReference>
<dbReference type="Proteomes" id="UP001237642">
    <property type="component" value="Unassembled WGS sequence"/>
</dbReference>
<dbReference type="InterPro" id="IPR011009">
    <property type="entry name" value="Kinase-like_dom_sf"/>
</dbReference>
<dbReference type="Gene3D" id="3.30.200.20">
    <property type="entry name" value="Phosphorylase Kinase, domain 1"/>
    <property type="match status" value="1"/>
</dbReference>
<dbReference type="InterPro" id="IPR036426">
    <property type="entry name" value="Bulb-type_lectin_dom_sf"/>
</dbReference>
<protein>
    <recommendedName>
        <fullName evidence="4">Bulb-type lectin domain-containing protein</fullName>
    </recommendedName>
</protein>
<dbReference type="FunFam" id="2.90.10.10:FF:000026">
    <property type="entry name" value="Serine/threonine-protein kinase"/>
    <property type="match status" value="1"/>
</dbReference>
<organism evidence="2 3">
    <name type="scientific">Heracleum sosnowskyi</name>
    <dbReference type="NCBI Taxonomy" id="360622"/>
    <lineage>
        <taxon>Eukaryota</taxon>
        <taxon>Viridiplantae</taxon>
        <taxon>Streptophyta</taxon>
        <taxon>Embryophyta</taxon>
        <taxon>Tracheophyta</taxon>
        <taxon>Spermatophyta</taxon>
        <taxon>Magnoliopsida</taxon>
        <taxon>eudicotyledons</taxon>
        <taxon>Gunneridae</taxon>
        <taxon>Pentapetalae</taxon>
        <taxon>asterids</taxon>
        <taxon>campanulids</taxon>
        <taxon>Apiales</taxon>
        <taxon>Apiaceae</taxon>
        <taxon>Apioideae</taxon>
        <taxon>apioid superclade</taxon>
        <taxon>Tordylieae</taxon>
        <taxon>Tordyliinae</taxon>
        <taxon>Heracleum</taxon>
    </lineage>
</organism>
<dbReference type="Gene3D" id="1.10.510.10">
    <property type="entry name" value="Transferase(Phosphotransferase) domain 1"/>
    <property type="match status" value="1"/>
</dbReference>
<dbReference type="SUPFAM" id="SSF56112">
    <property type="entry name" value="Protein kinase-like (PK-like)"/>
    <property type="match status" value="1"/>
</dbReference>
<accession>A0AAD8HSI0</accession>
<reference evidence="2" key="1">
    <citation type="submission" date="2023-02" db="EMBL/GenBank/DDBJ databases">
        <title>Genome of toxic invasive species Heracleum sosnowskyi carries increased number of genes despite the absence of recent whole-genome duplications.</title>
        <authorList>
            <person name="Schelkunov M."/>
            <person name="Shtratnikova V."/>
            <person name="Makarenko M."/>
            <person name="Klepikova A."/>
            <person name="Omelchenko D."/>
            <person name="Novikova G."/>
            <person name="Obukhova E."/>
            <person name="Bogdanov V."/>
            <person name="Penin A."/>
            <person name="Logacheva M."/>
        </authorList>
    </citation>
    <scope>NUCLEOTIDE SEQUENCE</scope>
    <source>
        <strain evidence="2">Hsosn_3</strain>
        <tissue evidence="2">Leaf</tissue>
    </source>
</reference>
<name>A0AAD8HSI0_9APIA</name>
<sequence length="346" mass="40102">MLDTDNFVMYDSNQNKIWQSFHHPTDTILPGQCLLNDQNLFSSKSETDYPTGIFRLNMQSDSNLVQYPVETTTVTTAHAYWNPATFGRGGVNVTLNLDPDGHLYLLNNSVAILLNLTGGYSDTRRLYLAKLDFDGNKILGNGNFELLEDIAPLSFTYAELEKVTNGFQEENGRGSSGTVYEGILNFNNQALTVRRLENIFWYTNTWLMDHLQMSFLITNTQPTWDERIRMALDLARRILCLHEECETQIIHCDIRTTSNVLIDQYRLWEEKAVLQEWVHQCFENKELAKLIIDLKTDKKFFERMVRVGLCCNLDEPSLYPDIFVRSQIIAEVRIRCSMYNTRDVFN</sequence>
<comment type="caution">
    <text evidence="2">The sequence shown here is derived from an EMBL/GenBank/DDBJ whole genome shotgun (WGS) entry which is preliminary data.</text>
</comment>
<evidence type="ECO:0000313" key="2">
    <source>
        <dbReference type="EMBL" id="KAK1371533.1"/>
    </source>
</evidence>
<dbReference type="EMBL" id="JAUIZM010000008">
    <property type="protein sequence ID" value="KAK1371533.1"/>
    <property type="molecule type" value="Genomic_DNA"/>
</dbReference>
<dbReference type="AlphaFoldDB" id="A0AAD8HSI0"/>
<dbReference type="PANTHER" id="PTHR47976:SF7">
    <property type="entry name" value="RECEPTOR-LIKE SERINE_THREONINE-PROTEIN KINASE"/>
    <property type="match status" value="1"/>
</dbReference>
<gene>
    <name evidence="2" type="ORF">POM88_037625</name>
</gene>
<proteinExistence type="predicted"/>